<dbReference type="AlphaFoldDB" id="A0A6P4EW76"/>
<gene>
    <name evidence="1" type="primary">LOC108045983</name>
</gene>
<accession>A0A6P4EW76</accession>
<dbReference type="RefSeq" id="XP_016980984.1">
    <property type="nucleotide sequence ID" value="XM_017125495.1"/>
</dbReference>
<protein>
    <submittedName>
        <fullName evidence="1">Uncharacterized protein LOC108045983</fullName>
    </submittedName>
</protein>
<reference evidence="1" key="1">
    <citation type="submission" date="2025-08" db="UniProtKB">
        <authorList>
            <consortium name="RefSeq"/>
        </authorList>
    </citation>
    <scope>IDENTIFICATION</scope>
</reference>
<organism evidence="1">
    <name type="scientific">Drosophila rhopaloa</name>
    <name type="common">Fruit fly</name>
    <dbReference type="NCBI Taxonomy" id="1041015"/>
    <lineage>
        <taxon>Eukaryota</taxon>
        <taxon>Metazoa</taxon>
        <taxon>Ecdysozoa</taxon>
        <taxon>Arthropoda</taxon>
        <taxon>Hexapoda</taxon>
        <taxon>Insecta</taxon>
        <taxon>Pterygota</taxon>
        <taxon>Neoptera</taxon>
        <taxon>Endopterygota</taxon>
        <taxon>Diptera</taxon>
        <taxon>Brachycera</taxon>
        <taxon>Muscomorpha</taxon>
        <taxon>Ephydroidea</taxon>
        <taxon>Drosophilidae</taxon>
        <taxon>Drosophila</taxon>
        <taxon>Sophophora</taxon>
    </lineage>
</organism>
<sequence length="100" mass="11034">MLMSFNADTVKLAGYLKTNYKYVIFAPKQTAARPFGSAPETRRRCGGTVQVRIRLPDKWTQSRPLRDVGQEVLGFGERRSSTADCGGADILVDKRDNPGG</sequence>
<proteinExistence type="predicted"/>
<evidence type="ECO:0000313" key="1">
    <source>
        <dbReference type="RefSeq" id="XP_016980984.1"/>
    </source>
</evidence>
<name>A0A6P4EW76_DRORH</name>